<dbReference type="UniPathway" id="UPA00834">
    <property type="reaction ID" value="UER00712"/>
</dbReference>
<dbReference type="Gene3D" id="1.10.357.140">
    <property type="entry name" value="UbiA prenyltransferase"/>
    <property type="match status" value="1"/>
</dbReference>
<dbReference type="Proteomes" id="UP000050502">
    <property type="component" value="Unassembled WGS sequence"/>
</dbReference>
<dbReference type="PANTHER" id="PTHR43448">
    <property type="entry name" value="PROTOHEME IX FARNESYLTRANSFERASE, MITOCHONDRIAL"/>
    <property type="match status" value="1"/>
</dbReference>
<dbReference type="PROSITE" id="PS00943">
    <property type="entry name" value="UBIA"/>
    <property type="match status" value="1"/>
</dbReference>
<keyword evidence="2 8" id="KW-0808">Transferase</keyword>
<evidence type="ECO:0000256" key="8">
    <source>
        <dbReference type="HAMAP-Rule" id="MF_00154"/>
    </source>
</evidence>
<dbReference type="AlphaFoldDB" id="A0A0N0RFC3"/>
<reference evidence="9" key="1">
    <citation type="journal article" date="2015" name="Genome Announc.">
        <title>Draft Genome Sequence of a Heterotrophic Facultative Anaerobic Thermophilic Bacterium, Ardenticatena maritima Strain 110ST.</title>
        <authorList>
            <person name="Kawaichi S."/>
            <person name="Yoshida T."/>
            <person name="Sako Y."/>
            <person name="Nakamura R."/>
        </authorList>
    </citation>
    <scope>NUCLEOTIDE SEQUENCE [LARGE SCALE GENOMIC DNA]</scope>
    <source>
        <strain evidence="9">110S</strain>
    </source>
</reference>
<dbReference type="PATRIC" id="fig|872965.6.peg.1769"/>
<feature type="transmembrane region" description="Helical" evidence="8">
    <location>
        <begin position="99"/>
        <end position="117"/>
    </location>
</feature>
<evidence type="ECO:0000313" key="9">
    <source>
        <dbReference type="EMBL" id="GAP62150.1"/>
    </source>
</evidence>
<proteinExistence type="inferred from homology"/>
<keyword evidence="3 8" id="KW-0812">Transmembrane</keyword>
<comment type="miscellaneous">
    <text evidence="8">Carbon 2 of the heme B porphyrin ring is defined according to the Fischer nomenclature.</text>
</comment>
<dbReference type="EMBL" id="BBZA01000033">
    <property type="protein sequence ID" value="GAP62150.1"/>
    <property type="molecule type" value="Genomic_DNA"/>
</dbReference>
<name>A0A0N0RFC3_9CHLR</name>
<feature type="transmembrane region" description="Helical" evidence="8">
    <location>
        <begin position="173"/>
        <end position="196"/>
    </location>
</feature>
<comment type="similarity">
    <text evidence="8">Belongs to the UbiA prenyltransferase family. Protoheme IX farnesyltransferase subfamily.</text>
</comment>
<dbReference type="NCBIfam" id="NF003349">
    <property type="entry name" value="PRK04375.1-2"/>
    <property type="match status" value="1"/>
</dbReference>
<comment type="function">
    <text evidence="8">Converts heme B (protoheme IX) to heme O by substitution of the vinyl group on carbon 2 of heme B porphyrin ring with a hydroxyethyl farnesyl side group.</text>
</comment>
<dbReference type="PANTHER" id="PTHR43448:SF2">
    <property type="entry name" value="PROTOHEME IX FARNESYLTRANSFERASE, MITOCHONDRIAL"/>
    <property type="match status" value="1"/>
</dbReference>
<dbReference type="InterPro" id="IPR006369">
    <property type="entry name" value="Protohaem_IX_farnesylTrfase"/>
</dbReference>
<gene>
    <name evidence="9" type="primary">cyoE</name>
    <name evidence="8" type="synonym">ctaB</name>
    <name evidence="9" type="ORF">ARMA_0573</name>
    <name evidence="10" type="ORF">SE16_08675</name>
</gene>
<evidence type="ECO:0000313" key="10">
    <source>
        <dbReference type="EMBL" id="KPL87673.1"/>
    </source>
</evidence>
<dbReference type="Pfam" id="PF01040">
    <property type="entry name" value="UbiA"/>
    <property type="match status" value="1"/>
</dbReference>
<keyword evidence="6 8" id="KW-0472">Membrane</keyword>
<reference evidence="11" key="3">
    <citation type="submission" date="2015-08" db="EMBL/GenBank/DDBJ databases">
        <title>Draft Genome Sequence of a Heterotrophic Facultative Anaerobic Bacterium Ardenticatena maritima Strain 110S.</title>
        <authorList>
            <person name="Kawaichi S."/>
            <person name="Yoshida T."/>
            <person name="Sako Y."/>
            <person name="Nakamura R."/>
        </authorList>
    </citation>
    <scope>NUCLEOTIDE SEQUENCE [LARGE SCALE GENOMIC DNA]</scope>
    <source>
        <strain evidence="11">110S</strain>
    </source>
</reference>
<comment type="catalytic activity">
    <reaction evidence="7 8">
        <text>heme b + (2E,6E)-farnesyl diphosphate + H2O = Fe(II)-heme o + diphosphate</text>
        <dbReference type="Rhea" id="RHEA:28070"/>
        <dbReference type="ChEBI" id="CHEBI:15377"/>
        <dbReference type="ChEBI" id="CHEBI:33019"/>
        <dbReference type="ChEBI" id="CHEBI:60344"/>
        <dbReference type="ChEBI" id="CHEBI:60530"/>
        <dbReference type="ChEBI" id="CHEBI:175763"/>
        <dbReference type="EC" id="2.5.1.141"/>
    </reaction>
</comment>
<feature type="transmembrane region" description="Helical" evidence="8">
    <location>
        <begin position="147"/>
        <end position="167"/>
    </location>
</feature>
<dbReference type="CDD" id="cd13957">
    <property type="entry name" value="PT_UbiA_Cox10"/>
    <property type="match status" value="1"/>
</dbReference>
<evidence type="ECO:0000256" key="5">
    <source>
        <dbReference type="ARBA" id="ARBA00023133"/>
    </source>
</evidence>
<reference evidence="10 12" key="2">
    <citation type="submission" date="2015-07" db="EMBL/GenBank/DDBJ databases">
        <title>Whole genome sequence of Ardenticatena maritima DSM 23922.</title>
        <authorList>
            <person name="Hemp J."/>
            <person name="Ward L.M."/>
            <person name="Pace L.A."/>
            <person name="Fischer W.W."/>
        </authorList>
    </citation>
    <scope>NUCLEOTIDE SEQUENCE [LARGE SCALE GENOMIC DNA]</scope>
    <source>
        <strain evidence="10 12">110S</strain>
    </source>
</reference>
<dbReference type="GO" id="GO:0008495">
    <property type="term" value="F:protoheme IX farnesyltransferase activity"/>
    <property type="evidence" value="ECO:0007669"/>
    <property type="project" value="UniProtKB-UniRule"/>
</dbReference>
<organism evidence="9 11">
    <name type="scientific">Ardenticatena maritima</name>
    <dbReference type="NCBI Taxonomy" id="872965"/>
    <lineage>
        <taxon>Bacteria</taxon>
        <taxon>Bacillati</taxon>
        <taxon>Chloroflexota</taxon>
        <taxon>Ardenticatenia</taxon>
        <taxon>Ardenticatenales</taxon>
        <taxon>Ardenticatenaceae</taxon>
        <taxon>Ardenticatena</taxon>
    </lineage>
</organism>
<accession>A0A0N0RFC3</accession>
<feature type="transmembrane region" description="Helical" evidence="8">
    <location>
        <begin position="123"/>
        <end position="140"/>
    </location>
</feature>
<comment type="subcellular location">
    <subcellularLocation>
        <location evidence="8">Cell membrane</location>
        <topology evidence="8">Multi-pass membrane protein</topology>
    </subcellularLocation>
    <subcellularLocation>
        <location evidence="1">Membrane</location>
        <topology evidence="1">Multi-pass membrane protein</topology>
    </subcellularLocation>
</comment>
<dbReference type="NCBIfam" id="TIGR01473">
    <property type="entry name" value="cyoE_ctaB"/>
    <property type="match status" value="1"/>
</dbReference>
<dbReference type="HAMAP" id="MF_00154">
    <property type="entry name" value="CyoE_CtaB"/>
    <property type="match status" value="1"/>
</dbReference>
<protein>
    <recommendedName>
        <fullName evidence="8">Protoheme IX farnesyltransferase</fullName>
        <ecNumber evidence="8">2.5.1.141</ecNumber>
    </recommendedName>
    <alternativeName>
        <fullName evidence="8">Heme B farnesyltransferase</fullName>
    </alternativeName>
    <alternativeName>
        <fullName evidence="8">Heme O synthase</fullName>
    </alternativeName>
</protein>
<evidence type="ECO:0000256" key="4">
    <source>
        <dbReference type="ARBA" id="ARBA00022989"/>
    </source>
</evidence>
<keyword evidence="8" id="KW-1003">Cell membrane</keyword>
<evidence type="ECO:0000313" key="11">
    <source>
        <dbReference type="Proteomes" id="UP000037784"/>
    </source>
</evidence>
<keyword evidence="5 8" id="KW-0350">Heme biosynthesis</keyword>
<dbReference type="InterPro" id="IPR000537">
    <property type="entry name" value="UbiA_prenyltransferase"/>
</dbReference>
<feature type="transmembrane region" description="Helical" evidence="8">
    <location>
        <begin position="235"/>
        <end position="259"/>
    </location>
</feature>
<feature type="transmembrane region" description="Helical" evidence="8">
    <location>
        <begin position="51"/>
        <end position="72"/>
    </location>
</feature>
<evidence type="ECO:0000313" key="12">
    <source>
        <dbReference type="Proteomes" id="UP000050502"/>
    </source>
</evidence>
<feature type="transmembrane region" description="Helical" evidence="8">
    <location>
        <begin position="271"/>
        <end position="289"/>
    </location>
</feature>
<comment type="pathway">
    <text evidence="8">Porphyrin-containing compound metabolism; heme O biosynthesis; heme O from protoheme: step 1/1.</text>
</comment>
<keyword evidence="4 8" id="KW-1133">Transmembrane helix</keyword>
<dbReference type="InterPro" id="IPR030470">
    <property type="entry name" value="UbiA_prenylTrfase_CS"/>
</dbReference>
<dbReference type="EMBL" id="LGKN01000005">
    <property type="protein sequence ID" value="KPL87673.1"/>
    <property type="molecule type" value="Genomic_DNA"/>
</dbReference>
<dbReference type="OrthoDB" id="9814417at2"/>
<dbReference type="RefSeq" id="WP_054492070.1">
    <property type="nucleotide sequence ID" value="NZ_BBZA01000033.1"/>
</dbReference>
<evidence type="ECO:0000256" key="3">
    <source>
        <dbReference type="ARBA" id="ARBA00022692"/>
    </source>
</evidence>
<evidence type="ECO:0000256" key="1">
    <source>
        <dbReference type="ARBA" id="ARBA00004141"/>
    </source>
</evidence>
<keyword evidence="11" id="KW-1185">Reference proteome</keyword>
<evidence type="ECO:0000256" key="2">
    <source>
        <dbReference type="ARBA" id="ARBA00022679"/>
    </source>
</evidence>
<dbReference type="EC" id="2.5.1.141" evidence="8"/>
<dbReference type="STRING" id="872965.SE16_08675"/>
<dbReference type="GO" id="GO:0005886">
    <property type="term" value="C:plasma membrane"/>
    <property type="evidence" value="ECO:0007669"/>
    <property type="project" value="UniProtKB-SubCell"/>
</dbReference>
<dbReference type="GO" id="GO:0048034">
    <property type="term" value="P:heme O biosynthetic process"/>
    <property type="evidence" value="ECO:0007669"/>
    <property type="project" value="UniProtKB-UniRule"/>
</dbReference>
<feature type="transmembrane region" description="Helical" evidence="8">
    <location>
        <begin position="203"/>
        <end position="223"/>
    </location>
</feature>
<evidence type="ECO:0000256" key="7">
    <source>
        <dbReference type="ARBA" id="ARBA00047690"/>
    </source>
</evidence>
<comment type="caution">
    <text evidence="9">The sequence shown here is derived from an EMBL/GenBank/DDBJ whole genome shotgun (WGS) entry which is preliminary data.</text>
</comment>
<dbReference type="InterPro" id="IPR044878">
    <property type="entry name" value="UbiA_sf"/>
</dbReference>
<dbReference type="Proteomes" id="UP000037784">
    <property type="component" value="Unassembled WGS sequence"/>
</dbReference>
<sequence length="290" mass="31916">MRSETPSLVLDRATWKDWLILTKPGVTALLLLTSLTTAVGAARPWLPWTTLLALALAGVCMAGGAAAVNHYFDRDIDALMPRTANRPLPSGRIAHPEQALFFGVALMCLGVAIGVVWLPLESVLCIVLGAIVYILIYTLWLKRRTPLGVVIGGAAGCFPVLAGWAAVRVDWPLTPWVLALLVFFWTPAHFWAYGLLRRDDYTLAAVPVLPVLATPRETAGYVWGHTLLTVLMPGLAFHGWQAFVAFVLGAWFFALAFRLWLRPTLAHARRFYHVSNLYLCVIFALALFGI</sequence>
<evidence type="ECO:0000256" key="6">
    <source>
        <dbReference type="ARBA" id="ARBA00023136"/>
    </source>
</evidence>